<evidence type="ECO:0000256" key="1">
    <source>
        <dbReference type="ARBA" id="ARBA00008791"/>
    </source>
</evidence>
<proteinExistence type="inferred from homology"/>
<dbReference type="InterPro" id="IPR006016">
    <property type="entry name" value="UspA"/>
</dbReference>
<reference evidence="3 4" key="1">
    <citation type="submission" date="2023-05" db="EMBL/GenBank/DDBJ databases">
        <title>Lithophilousrod everest ZFBP1038 complete genpme.</title>
        <authorList>
            <person name="Tian M."/>
        </authorList>
    </citation>
    <scope>NUCLEOTIDE SEQUENCE [LARGE SCALE GENOMIC DNA]</scope>
    <source>
        <strain evidence="3 4">ZFBP1038</strain>
    </source>
</reference>
<evidence type="ECO:0000259" key="2">
    <source>
        <dbReference type="Pfam" id="PF00582"/>
    </source>
</evidence>
<dbReference type="CDD" id="cd00293">
    <property type="entry name" value="USP-like"/>
    <property type="match status" value="1"/>
</dbReference>
<protein>
    <submittedName>
        <fullName evidence="3">Universal stress protein</fullName>
    </submittedName>
</protein>
<keyword evidence="4" id="KW-1185">Reference proteome</keyword>
<evidence type="ECO:0000313" key="4">
    <source>
        <dbReference type="Proteomes" id="UP001209083"/>
    </source>
</evidence>
<dbReference type="Pfam" id="PF00582">
    <property type="entry name" value="Usp"/>
    <property type="match status" value="2"/>
</dbReference>
<sequence length="295" mass="30760">MKYVVGYSADERGKEALALAISLAKVQGASLDVVVVLPKTEPFNAAYPPAPDFDSVLTDQANTWLDTALATIPETVSAQKHVRFSSSTAEGLIEAAAELDAGLIVIGAARGGMLSRYSVGSVANALLHAASTPIALAPRGWKADKSISRLTCAIGTRAGAEALLDVAIDSAARRRLPLRLVSLVAVSPDGAAGIDRREQAKQHAEAVLAQAVSSLPEGAQATATVGEGNTIEDAVEALDFDPAEIVLIGSSRLAERHKLFLGVAANKMLRVLPVPIIVVPRDYGRAMPGRSEEQA</sequence>
<dbReference type="PANTHER" id="PTHR46268:SF6">
    <property type="entry name" value="UNIVERSAL STRESS PROTEIN UP12"/>
    <property type="match status" value="1"/>
</dbReference>
<organism evidence="3 4">
    <name type="scientific">Saxibacter everestensis</name>
    <dbReference type="NCBI Taxonomy" id="2909229"/>
    <lineage>
        <taxon>Bacteria</taxon>
        <taxon>Bacillati</taxon>
        <taxon>Actinomycetota</taxon>
        <taxon>Actinomycetes</taxon>
        <taxon>Micrococcales</taxon>
        <taxon>Brevibacteriaceae</taxon>
        <taxon>Saxibacter</taxon>
    </lineage>
</organism>
<dbReference type="EMBL" id="CP090958">
    <property type="protein sequence ID" value="WGW12011.1"/>
    <property type="molecule type" value="Genomic_DNA"/>
</dbReference>
<dbReference type="PANTHER" id="PTHR46268">
    <property type="entry name" value="STRESS RESPONSE PROTEIN NHAX"/>
    <property type="match status" value="1"/>
</dbReference>
<feature type="domain" description="UspA" evidence="2">
    <location>
        <begin position="150"/>
        <end position="280"/>
    </location>
</feature>
<gene>
    <name evidence="3" type="ORF">LWF01_18310</name>
</gene>
<dbReference type="SUPFAM" id="SSF52402">
    <property type="entry name" value="Adenine nucleotide alpha hydrolases-like"/>
    <property type="match status" value="2"/>
</dbReference>
<name>A0ABY8QUV1_9MICO</name>
<accession>A0ABY8QUV1</accession>
<dbReference type="Gene3D" id="3.40.50.12370">
    <property type="match status" value="1"/>
</dbReference>
<dbReference type="Proteomes" id="UP001209083">
    <property type="component" value="Chromosome"/>
</dbReference>
<evidence type="ECO:0000313" key="3">
    <source>
        <dbReference type="EMBL" id="WGW12011.1"/>
    </source>
</evidence>
<comment type="similarity">
    <text evidence="1">Belongs to the universal stress protein A family.</text>
</comment>
<feature type="domain" description="UspA" evidence="2">
    <location>
        <begin position="4"/>
        <end position="136"/>
    </location>
</feature>
<dbReference type="RefSeq" id="WP_349638807.1">
    <property type="nucleotide sequence ID" value="NZ_CP090958.1"/>
</dbReference>